<reference evidence="1" key="1">
    <citation type="journal article" date="2015" name="PeerJ">
        <title>First genomic representation of candidate bacterial phylum KSB3 points to enhanced environmental sensing as a trigger of wastewater bulking.</title>
        <authorList>
            <person name="Sekiguchi Y."/>
            <person name="Ohashi A."/>
            <person name="Parks D.H."/>
            <person name="Yamauchi T."/>
            <person name="Tyson G.W."/>
            <person name="Hugenholtz P."/>
        </authorList>
    </citation>
    <scope>NUCLEOTIDE SEQUENCE [LARGE SCALE GENOMIC DNA]</scope>
</reference>
<proteinExistence type="predicted"/>
<keyword evidence="2" id="KW-1185">Reference proteome</keyword>
<dbReference type="GO" id="GO:0047355">
    <property type="term" value="F:CDP-glycerol glycerophosphotransferase activity"/>
    <property type="evidence" value="ECO:0007669"/>
    <property type="project" value="InterPro"/>
</dbReference>
<name>A0A081C0Z5_VECG1</name>
<dbReference type="GO" id="GO:0016020">
    <property type="term" value="C:membrane"/>
    <property type="evidence" value="ECO:0007669"/>
    <property type="project" value="InterPro"/>
</dbReference>
<organism evidence="1">
    <name type="scientific">Vecturithrix granuli</name>
    <dbReference type="NCBI Taxonomy" id="1499967"/>
    <lineage>
        <taxon>Bacteria</taxon>
        <taxon>Candidatus Moduliflexota</taxon>
        <taxon>Candidatus Vecturitrichia</taxon>
        <taxon>Candidatus Vecturitrichales</taxon>
        <taxon>Candidatus Vecturitrichaceae</taxon>
        <taxon>Candidatus Vecturithrix</taxon>
    </lineage>
</organism>
<protein>
    <submittedName>
        <fullName evidence="1">Uncharacterized protein</fullName>
    </submittedName>
</protein>
<dbReference type="AlphaFoldDB" id="A0A081C0Z5"/>
<dbReference type="Pfam" id="PF04464">
    <property type="entry name" value="Glyphos_transf"/>
    <property type="match status" value="1"/>
</dbReference>
<evidence type="ECO:0000313" key="2">
    <source>
        <dbReference type="Proteomes" id="UP000030661"/>
    </source>
</evidence>
<dbReference type="HOGENOM" id="CLU_548215_0_0_0"/>
<gene>
    <name evidence="1" type="ORF">U27_05223</name>
</gene>
<dbReference type="InterPro" id="IPR007554">
    <property type="entry name" value="Glycerophosphate_synth"/>
</dbReference>
<dbReference type="STRING" id="1499967.U27_05223"/>
<accession>A0A081C0Z5</accession>
<dbReference type="Proteomes" id="UP000030661">
    <property type="component" value="Unassembled WGS sequence"/>
</dbReference>
<sequence>MPHYHEAIRTFAPIADQLRASGEESLFLLPYNDQASGSLCAEFGLSALYLPHFVWGRHLTGGVLQFFRENRRLRHFAQQFCDEIHPSAFVLIDDRRYIEAFLVKQAKVRQIPSLVVMWAATNDVENMLIWRQKRSNHYNVSFSEQILRRSVEWFVPQAVKYVDGQAVFWQPPSAILGMRLFAGYPENPWILGGGQADYVAVTGEHYRRILLKAGVNPAKILATGHPRHDLLIQDGLQWKTRERERICQEIGAPAEKRLLLLGAPPVAHITAGTRAGHITADQMNAYLHEVIARLLCLDETFHLVIKVHPRDEAETLPYLQGHSKAFTVIRRYETGKLIAISDLLICQGSTIVFDAHILGTPTLTFDFYQTPGYDMWAKAGGVFHVTRQSDLLPSLRRVLEDSVVRSKLDAERQTFLQEYVRCDGHAAERIARVLQQIIRHKCNDTEGYGHALWSAQALLARPKQSFGIPKNVHNLACQYTFHLHGRMKNILTRTGTS</sequence>
<dbReference type="SUPFAM" id="SSF53756">
    <property type="entry name" value="UDP-Glycosyltransferase/glycogen phosphorylase"/>
    <property type="match status" value="1"/>
</dbReference>
<dbReference type="EMBL" id="DF820467">
    <property type="protein sequence ID" value="GAK58250.1"/>
    <property type="molecule type" value="Genomic_DNA"/>
</dbReference>
<evidence type="ECO:0000313" key="1">
    <source>
        <dbReference type="EMBL" id="GAK58250.1"/>
    </source>
</evidence>
<dbReference type="eggNOG" id="COG1887">
    <property type="taxonomic scope" value="Bacteria"/>
</dbReference>
<dbReference type="Gene3D" id="3.40.50.12580">
    <property type="match status" value="1"/>
</dbReference>
<dbReference type="InterPro" id="IPR043148">
    <property type="entry name" value="TagF_C"/>
</dbReference>